<feature type="region of interest" description="Disordered" evidence="1">
    <location>
        <begin position="22"/>
        <end position="52"/>
    </location>
</feature>
<name>A0ABT3DHS6_9BACI</name>
<evidence type="ECO:0000313" key="4">
    <source>
        <dbReference type="Proteomes" id="UP001526147"/>
    </source>
</evidence>
<protein>
    <submittedName>
        <fullName evidence="3">YusW family protein</fullName>
    </submittedName>
</protein>
<dbReference type="Pfam" id="PF14039">
    <property type="entry name" value="YusW"/>
    <property type="match status" value="1"/>
</dbReference>
<keyword evidence="2" id="KW-0732">Signal</keyword>
<evidence type="ECO:0000256" key="1">
    <source>
        <dbReference type="SAM" id="MobiDB-lite"/>
    </source>
</evidence>
<sequence>MKKLFNLVLFLATVCIVQACNNDKVSDPPPAAPVEKDDSANQDTVDQNENTDAAFNFTNFDLDVDYPDNKNYDVDYDNEQEGMEAEIEDTLNQNNLSGDEAFEELKPKFEKLTFDQNTKNEDVLSEVKEVFEINDDYTRIKVEVEFTDGTEKEYSEQK</sequence>
<feature type="compositionally biased region" description="Polar residues" evidence="1">
    <location>
        <begin position="41"/>
        <end position="52"/>
    </location>
</feature>
<keyword evidence="4" id="KW-1185">Reference proteome</keyword>
<gene>
    <name evidence="3" type="ORF">OIH86_13345</name>
</gene>
<dbReference type="EMBL" id="JAOYEY010000041">
    <property type="protein sequence ID" value="MCV9886620.1"/>
    <property type="molecule type" value="Genomic_DNA"/>
</dbReference>
<reference evidence="3 4" key="1">
    <citation type="submission" date="2022-10" db="EMBL/GenBank/DDBJ databases">
        <title>Draft genome assembly of moderately radiation resistant bacterium Metabacillus halosaccharovorans.</title>
        <authorList>
            <person name="Pal S."/>
            <person name="Gopinathan A."/>
        </authorList>
    </citation>
    <scope>NUCLEOTIDE SEQUENCE [LARGE SCALE GENOMIC DNA]</scope>
    <source>
        <strain evidence="3 4">VITHBRA001</strain>
    </source>
</reference>
<comment type="caution">
    <text evidence="3">The sequence shown here is derived from an EMBL/GenBank/DDBJ whole genome shotgun (WGS) entry which is preliminary data.</text>
</comment>
<dbReference type="InterPro" id="IPR025623">
    <property type="entry name" value="YusW"/>
</dbReference>
<feature type="chain" id="PRO_5047411663" evidence="2">
    <location>
        <begin position="20"/>
        <end position="158"/>
    </location>
</feature>
<proteinExistence type="predicted"/>
<dbReference type="Proteomes" id="UP001526147">
    <property type="component" value="Unassembled WGS sequence"/>
</dbReference>
<accession>A0ABT3DHS6</accession>
<dbReference type="RefSeq" id="WP_264143174.1">
    <property type="nucleotide sequence ID" value="NZ_JAOYEY010000041.1"/>
</dbReference>
<evidence type="ECO:0000256" key="2">
    <source>
        <dbReference type="SAM" id="SignalP"/>
    </source>
</evidence>
<dbReference type="PROSITE" id="PS51257">
    <property type="entry name" value="PROKAR_LIPOPROTEIN"/>
    <property type="match status" value="1"/>
</dbReference>
<feature type="signal peptide" evidence="2">
    <location>
        <begin position="1"/>
        <end position="19"/>
    </location>
</feature>
<organism evidence="3 4">
    <name type="scientific">Metabacillus halosaccharovorans</name>
    <dbReference type="NCBI Taxonomy" id="930124"/>
    <lineage>
        <taxon>Bacteria</taxon>
        <taxon>Bacillati</taxon>
        <taxon>Bacillota</taxon>
        <taxon>Bacilli</taxon>
        <taxon>Bacillales</taxon>
        <taxon>Bacillaceae</taxon>
        <taxon>Metabacillus</taxon>
    </lineage>
</organism>
<evidence type="ECO:0000313" key="3">
    <source>
        <dbReference type="EMBL" id="MCV9886620.1"/>
    </source>
</evidence>